<evidence type="ECO:0000313" key="3">
    <source>
        <dbReference type="Proteomes" id="UP000466442"/>
    </source>
</evidence>
<proteinExistence type="predicted"/>
<protein>
    <submittedName>
        <fullName evidence="2">Uncharacterized protein</fullName>
    </submittedName>
</protein>
<keyword evidence="3" id="KW-1185">Reference proteome</keyword>
<dbReference type="Proteomes" id="UP000466442">
    <property type="component" value="Unassembled WGS sequence"/>
</dbReference>
<sequence length="308" mass="34967">MTFDSQKKGQIDQQRLYVHPDDVKRKPTDWTTARVLELIHQYKKTKILWDYSFQGFKSKKDVDLAWDSVGSAMHVHPAECRRKMNILVGQFHRECRKEETLAAKGESFLSPWFPYAHMTFLKKRRAQIQKQKPKPVNTVFDLHQRTSHDPAEKPPISASVSPTTTDHSEFTQTFRELFPGIEGPESDNDDKDETMFVKSEEDGVNGIAGDGFTNVEDDSLSSFQMLEGVDFGPSDEFETPSSPLEKKFVGPRPDDGTTEFRDGSDIFGTYVAAKLKHLASDDVRDKAECLITNLLFEATRGTFDFSGV</sequence>
<dbReference type="InterPro" id="IPR006578">
    <property type="entry name" value="MADF-dom"/>
</dbReference>
<gene>
    <name evidence="2" type="ORF">GE061_010656</name>
</gene>
<dbReference type="OrthoDB" id="7408914at2759"/>
<accession>A0A6A4JT92</accession>
<comment type="caution">
    <text evidence="2">The sequence shown here is derived from an EMBL/GenBank/DDBJ whole genome shotgun (WGS) entry which is preliminary data.</text>
</comment>
<feature type="region of interest" description="Disordered" evidence="1">
    <location>
        <begin position="145"/>
        <end position="165"/>
    </location>
</feature>
<dbReference type="EMBL" id="WIXP02000003">
    <property type="protein sequence ID" value="KAF6212943.1"/>
    <property type="molecule type" value="Genomic_DNA"/>
</dbReference>
<evidence type="ECO:0000313" key="2">
    <source>
        <dbReference type="EMBL" id="KAF6212943.1"/>
    </source>
</evidence>
<feature type="compositionally biased region" description="Basic and acidic residues" evidence="1">
    <location>
        <begin position="244"/>
        <end position="261"/>
    </location>
</feature>
<organism evidence="2 3">
    <name type="scientific">Apolygus lucorum</name>
    <name type="common">Small green plant bug</name>
    <name type="synonym">Lygocoris lucorum</name>
    <dbReference type="NCBI Taxonomy" id="248454"/>
    <lineage>
        <taxon>Eukaryota</taxon>
        <taxon>Metazoa</taxon>
        <taxon>Ecdysozoa</taxon>
        <taxon>Arthropoda</taxon>
        <taxon>Hexapoda</taxon>
        <taxon>Insecta</taxon>
        <taxon>Pterygota</taxon>
        <taxon>Neoptera</taxon>
        <taxon>Paraneoptera</taxon>
        <taxon>Hemiptera</taxon>
        <taxon>Heteroptera</taxon>
        <taxon>Panheteroptera</taxon>
        <taxon>Cimicomorpha</taxon>
        <taxon>Miridae</taxon>
        <taxon>Mirini</taxon>
        <taxon>Apolygus</taxon>
    </lineage>
</organism>
<dbReference type="Pfam" id="PF10545">
    <property type="entry name" value="MADF_DNA_bdg"/>
    <property type="match status" value="1"/>
</dbReference>
<dbReference type="PANTHER" id="PTHR21505:SF12">
    <property type="entry name" value="MADF DOMAIN-CONTAINING PROTEIN-RELATED"/>
    <property type="match status" value="1"/>
</dbReference>
<name>A0A6A4JT92_APOLU</name>
<dbReference type="AlphaFoldDB" id="A0A6A4JT92"/>
<dbReference type="PROSITE" id="PS51029">
    <property type="entry name" value="MADF"/>
    <property type="match status" value="1"/>
</dbReference>
<dbReference type="PANTHER" id="PTHR21505">
    <property type="entry name" value="MADF DOMAIN-CONTAINING PROTEIN-RELATED"/>
    <property type="match status" value="1"/>
</dbReference>
<evidence type="ECO:0000256" key="1">
    <source>
        <dbReference type="SAM" id="MobiDB-lite"/>
    </source>
</evidence>
<dbReference type="SMART" id="SM00595">
    <property type="entry name" value="MADF"/>
    <property type="match status" value="1"/>
</dbReference>
<reference evidence="2" key="1">
    <citation type="journal article" date="2021" name="Mol. Ecol. Resour.">
        <title>Apolygus lucorum genome provides insights into omnivorousness and mesophyll feeding.</title>
        <authorList>
            <person name="Liu Y."/>
            <person name="Liu H."/>
            <person name="Wang H."/>
            <person name="Huang T."/>
            <person name="Liu B."/>
            <person name="Yang B."/>
            <person name="Yin L."/>
            <person name="Li B."/>
            <person name="Zhang Y."/>
            <person name="Zhang S."/>
            <person name="Jiang F."/>
            <person name="Zhang X."/>
            <person name="Ren Y."/>
            <person name="Wang B."/>
            <person name="Wang S."/>
            <person name="Lu Y."/>
            <person name="Wu K."/>
            <person name="Fan W."/>
            <person name="Wang G."/>
        </authorList>
    </citation>
    <scope>NUCLEOTIDE SEQUENCE</scope>
    <source>
        <strain evidence="2">12Hb</strain>
    </source>
</reference>
<feature type="region of interest" description="Disordered" evidence="1">
    <location>
        <begin position="231"/>
        <end position="261"/>
    </location>
</feature>